<gene>
    <name evidence="10" type="ORF">DL764_003811</name>
</gene>
<dbReference type="AlphaFoldDB" id="A0A4Q4TGZ4"/>
<feature type="transmembrane region" description="Helical" evidence="9">
    <location>
        <begin position="523"/>
        <end position="547"/>
    </location>
</feature>
<keyword evidence="3 7" id="KW-0813">Transport</keyword>
<dbReference type="GO" id="GO:0071916">
    <property type="term" value="F:dipeptide transmembrane transporter activity"/>
    <property type="evidence" value="ECO:0007669"/>
    <property type="project" value="UniProtKB-ARBA"/>
</dbReference>
<feature type="transmembrane region" description="Helical" evidence="9">
    <location>
        <begin position="159"/>
        <end position="179"/>
    </location>
</feature>
<evidence type="ECO:0000256" key="1">
    <source>
        <dbReference type="ARBA" id="ARBA00004141"/>
    </source>
</evidence>
<dbReference type="Pfam" id="PF00854">
    <property type="entry name" value="PTR2"/>
    <property type="match status" value="1"/>
</dbReference>
<evidence type="ECO:0000256" key="8">
    <source>
        <dbReference type="SAM" id="MobiDB-lite"/>
    </source>
</evidence>
<evidence type="ECO:0000256" key="3">
    <source>
        <dbReference type="ARBA" id="ARBA00022448"/>
    </source>
</evidence>
<dbReference type="PROSITE" id="PS01023">
    <property type="entry name" value="PTR2_2"/>
    <property type="match status" value="1"/>
</dbReference>
<evidence type="ECO:0000256" key="7">
    <source>
        <dbReference type="RuleBase" id="RU003755"/>
    </source>
</evidence>
<comment type="similarity">
    <text evidence="2 7">Belongs to the major facilitator superfamily. Proton-dependent oligopeptide transporter (POT/PTR) (TC 2.A.17) family.</text>
</comment>
<dbReference type="PANTHER" id="PTHR11654">
    <property type="entry name" value="OLIGOPEPTIDE TRANSPORTER-RELATED"/>
    <property type="match status" value="1"/>
</dbReference>
<feature type="transmembrane region" description="Helical" evidence="9">
    <location>
        <begin position="273"/>
        <end position="294"/>
    </location>
</feature>
<feature type="transmembrane region" description="Helical" evidence="9">
    <location>
        <begin position="553"/>
        <end position="573"/>
    </location>
</feature>
<feature type="transmembrane region" description="Helical" evidence="9">
    <location>
        <begin position="249"/>
        <end position="267"/>
    </location>
</feature>
<dbReference type="Proteomes" id="UP000293360">
    <property type="component" value="Unassembled WGS sequence"/>
</dbReference>
<evidence type="ECO:0000256" key="2">
    <source>
        <dbReference type="ARBA" id="ARBA00005982"/>
    </source>
</evidence>
<protein>
    <recommendedName>
        <fullName evidence="12">Major facilitator superfamily (MFS) profile domain-containing protein</fullName>
    </recommendedName>
</protein>
<evidence type="ECO:0000256" key="5">
    <source>
        <dbReference type="ARBA" id="ARBA00022989"/>
    </source>
</evidence>
<evidence type="ECO:0000313" key="10">
    <source>
        <dbReference type="EMBL" id="RYP05462.1"/>
    </source>
</evidence>
<reference evidence="10 11" key="1">
    <citation type="submission" date="2018-06" db="EMBL/GenBank/DDBJ databases">
        <title>Complete Genomes of Monosporascus.</title>
        <authorList>
            <person name="Robinson A.J."/>
            <person name="Natvig D.O."/>
        </authorList>
    </citation>
    <scope>NUCLEOTIDE SEQUENCE [LARGE SCALE GENOMIC DNA]</scope>
    <source>
        <strain evidence="10 11">CBS 110550</strain>
    </source>
</reference>
<evidence type="ECO:0008006" key="12">
    <source>
        <dbReference type="Google" id="ProtNLM"/>
    </source>
</evidence>
<dbReference type="Gene3D" id="1.20.1250.20">
    <property type="entry name" value="MFS general substrate transporter like domains"/>
    <property type="match status" value="1"/>
</dbReference>
<name>A0A4Q4TGZ4_9PEZI</name>
<evidence type="ECO:0000256" key="6">
    <source>
        <dbReference type="ARBA" id="ARBA00023136"/>
    </source>
</evidence>
<dbReference type="OrthoDB" id="8904098at2759"/>
<feature type="transmembrane region" description="Helical" evidence="9">
    <location>
        <begin position="185"/>
        <end position="204"/>
    </location>
</feature>
<dbReference type="InterPro" id="IPR018456">
    <property type="entry name" value="PTR2_symporter_CS"/>
</dbReference>
<organism evidence="10 11">
    <name type="scientific">Monosporascus ibericus</name>
    <dbReference type="NCBI Taxonomy" id="155417"/>
    <lineage>
        <taxon>Eukaryota</taxon>
        <taxon>Fungi</taxon>
        <taxon>Dikarya</taxon>
        <taxon>Ascomycota</taxon>
        <taxon>Pezizomycotina</taxon>
        <taxon>Sordariomycetes</taxon>
        <taxon>Xylariomycetidae</taxon>
        <taxon>Xylariales</taxon>
        <taxon>Xylariales incertae sedis</taxon>
        <taxon>Monosporascus</taxon>
    </lineage>
</organism>
<dbReference type="InterPro" id="IPR036259">
    <property type="entry name" value="MFS_trans_sf"/>
</dbReference>
<feature type="transmembrane region" description="Helical" evidence="9">
    <location>
        <begin position="127"/>
        <end position="147"/>
    </location>
</feature>
<keyword evidence="4 7" id="KW-0812">Transmembrane</keyword>
<evidence type="ECO:0000256" key="4">
    <source>
        <dbReference type="ARBA" id="ARBA00022692"/>
    </source>
</evidence>
<keyword evidence="5 9" id="KW-1133">Transmembrane helix</keyword>
<keyword evidence="11" id="KW-1185">Reference proteome</keyword>
<evidence type="ECO:0000256" key="9">
    <source>
        <dbReference type="SAM" id="Phobius"/>
    </source>
</evidence>
<proteinExistence type="inferred from homology"/>
<comment type="subcellular location">
    <subcellularLocation>
        <location evidence="1 7">Membrane</location>
        <topology evidence="1 7">Multi-pass membrane protein</topology>
    </subcellularLocation>
</comment>
<dbReference type="FunFam" id="1.20.1250.20:FF:000085">
    <property type="entry name" value="MFS peptide transporter Ptr2"/>
    <property type="match status" value="1"/>
</dbReference>
<feature type="compositionally biased region" description="Basic and acidic residues" evidence="8">
    <location>
        <begin position="20"/>
        <end position="30"/>
    </location>
</feature>
<dbReference type="EMBL" id="QJNU01000169">
    <property type="protein sequence ID" value="RYP05462.1"/>
    <property type="molecule type" value="Genomic_DNA"/>
</dbReference>
<accession>A0A4Q4TGZ4</accession>
<evidence type="ECO:0000313" key="11">
    <source>
        <dbReference type="Proteomes" id="UP000293360"/>
    </source>
</evidence>
<keyword evidence="6 9" id="KW-0472">Membrane</keyword>
<sequence length="621" mass="68733">MSQGAPLDAVETSKASAPTIEKETAGEKNIDITSSPSNVDDVLVGPNGEQYPTKEELETLPRVVGKVNWIIYTIAIIELCERFGYYGTTAVFVNFIQFPLPEGSTTGAAGTYGQPGALGFGQQVSTALVLFNSFWSYLMPIAGGYLADTYWGRYHTINVAIVIATVGHIILIVSSIPGVVTNPTGALGCFVVGLIFFGMGVGFFKCNISPMIAEQYEYENPRATVEINKKGQKVINDPVLTISHIYMRYYFFINVGALVGQISMVYAEKYVGFWLAYTLPTVLFLLCPLLMIWLRNKYHRRPPTGSVLSKSMATFFLALKGRVSLNPVQTWRNCKDGEFWGRVKPSRLENKPSWMTFDDAWVDEVRRGFQACKVFAFYPIYWLAYGQMTNNLVSQAATMKLGAVPNDIVHNLNPFALLILIPICDKFIYPAFEKAGLKFTPIKKITAGFAAATLSMIVAAIIQHFIYRQSPCGKYASDCDTPPDIWVWVQAPAYILIALSEIFASITGLEYAFTKAPKNMRSLITGVFWFSQAFSSALAQAFVGLATDPLLEWLYTTIAVISALGGIGFWIAFKSLDAQEEALNALPESDFRGSRNQDADEEAVLAEQRRQDKILEAQGLK</sequence>
<feature type="transmembrane region" description="Helical" evidence="9">
    <location>
        <begin position="487"/>
        <end position="511"/>
    </location>
</feature>
<dbReference type="SUPFAM" id="SSF103473">
    <property type="entry name" value="MFS general substrate transporter"/>
    <property type="match status" value="1"/>
</dbReference>
<dbReference type="GO" id="GO:0005886">
    <property type="term" value="C:plasma membrane"/>
    <property type="evidence" value="ECO:0007669"/>
    <property type="project" value="UniProtKB-ARBA"/>
</dbReference>
<comment type="caution">
    <text evidence="10">The sequence shown here is derived from an EMBL/GenBank/DDBJ whole genome shotgun (WGS) entry which is preliminary data.</text>
</comment>
<feature type="transmembrane region" description="Helical" evidence="9">
    <location>
        <begin position="447"/>
        <end position="467"/>
    </location>
</feature>
<dbReference type="InterPro" id="IPR000109">
    <property type="entry name" value="POT_fam"/>
</dbReference>
<feature type="region of interest" description="Disordered" evidence="8">
    <location>
        <begin position="1"/>
        <end position="41"/>
    </location>
</feature>